<dbReference type="RefSeq" id="WP_106290836.1">
    <property type="nucleotide sequence ID" value="NZ_CAWNTC010000171.1"/>
</dbReference>
<dbReference type="AlphaFoldDB" id="A0A2T1BYD3"/>
<evidence type="ECO:0000313" key="3">
    <source>
        <dbReference type="Proteomes" id="UP000238762"/>
    </source>
</evidence>
<gene>
    <name evidence="2" type="ORF">C7B64_20440</name>
</gene>
<reference evidence="2 3" key="2">
    <citation type="submission" date="2018-03" db="EMBL/GenBank/DDBJ databases">
        <title>The ancient ancestry and fast evolution of plastids.</title>
        <authorList>
            <person name="Moore K.R."/>
            <person name="Magnabosco C."/>
            <person name="Momper L."/>
            <person name="Gold D.A."/>
            <person name="Bosak T."/>
            <person name="Fournier G.P."/>
        </authorList>
    </citation>
    <scope>NUCLEOTIDE SEQUENCE [LARGE SCALE GENOMIC DNA]</scope>
    <source>
        <strain evidence="2 3">CCAP 1448/3</strain>
    </source>
</reference>
<reference evidence="2 3" key="1">
    <citation type="submission" date="2018-02" db="EMBL/GenBank/DDBJ databases">
        <authorList>
            <person name="Cohen D.B."/>
            <person name="Kent A.D."/>
        </authorList>
    </citation>
    <scope>NUCLEOTIDE SEQUENCE [LARGE SCALE GENOMIC DNA]</scope>
    <source>
        <strain evidence="2 3">CCAP 1448/3</strain>
    </source>
</reference>
<feature type="chain" id="PRO_5015436821" evidence="1">
    <location>
        <begin position="29"/>
        <end position="104"/>
    </location>
</feature>
<evidence type="ECO:0000256" key="1">
    <source>
        <dbReference type="SAM" id="SignalP"/>
    </source>
</evidence>
<dbReference type="EMBL" id="PVWJ01000137">
    <property type="protein sequence ID" value="PSB01019.1"/>
    <property type="molecule type" value="Genomic_DNA"/>
</dbReference>
<organism evidence="2 3">
    <name type="scientific">Merismopedia glauca CCAP 1448/3</name>
    <dbReference type="NCBI Taxonomy" id="1296344"/>
    <lineage>
        <taxon>Bacteria</taxon>
        <taxon>Bacillati</taxon>
        <taxon>Cyanobacteriota</taxon>
        <taxon>Cyanophyceae</taxon>
        <taxon>Synechococcales</taxon>
        <taxon>Merismopediaceae</taxon>
        <taxon>Merismopedia</taxon>
    </lineage>
</organism>
<evidence type="ECO:0000313" key="2">
    <source>
        <dbReference type="EMBL" id="PSB01019.1"/>
    </source>
</evidence>
<proteinExistence type="predicted"/>
<sequence length="104" mass="12105">MAIRKMVLTACVACLSTLTIVNDASAQAYDPELRAILRERGETISEIDDTIDRIDPYEAQKRQEALISSCYQGNSYACTEYELLNRQLQRQHQYNLDRFRSYNY</sequence>
<keyword evidence="3" id="KW-1185">Reference proteome</keyword>
<keyword evidence="1" id="KW-0732">Signal</keyword>
<comment type="caution">
    <text evidence="2">The sequence shown here is derived from an EMBL/GenBank/DDBJ whole genome shotgun (WGS) entry which is preliminary data.</text>
</comment>
<feature type="signal peptide" evidence="1">
    <location>
        <begin position="1"/>
        <end position="28"/>
    </location>
</feature>
<dbReference type="Proteomes" id="UP000238762">
    <property type="component" value="Unassembled WGS sequence"/>
</dbReference>
<name>A0A2T1BYD3_9CYAN</name>
<accession>A0A2T1BYD3</accession>
<protein>
    <submittedName>
        <fullName evidence="2">Uncharacterized protein</fullName>
    </submittedName>
</protein>